<protein>
    <submittedName>
        <fullName evidence="3">Outer membrane transport energization protein TonB</fullName>
    </submittedName>
</protein>
<feature type="region of interest" description="Disordered" evidence="1">
    <location>
        <begin position="76"/>
        <end position="143"/>
    </location>
</feature>
<feature type="compositionally biased region" description="Pro residues" evidence="1">
    <location>
        <begin position="76"/>
        <end position="90"/>
    </location>
</feature>
<keyword evidence="2" id="KW-1133">Transmembrane helix</keyword>
<feature type="compositionally biased region" description="Basic and acidic residues" evidence="1">
    <location>
        <begin position="94"/>
        <end position="104"/>
    </location>
</feature>
<dbReference type="AlphaFoldDB" id="Q2IML4"/>
<evidence type="ECO:0000256" key="1">
    <source>
        <dbReference type="SAM" id="MobiDB-lite"/>
    </source>
</evidence>
<accession>Q2IML4</accession>
<evidence type="ECO:0000313" key="3">
    <source>
        <dbReference type="EMBL" id="ABC80045.1"/>
    </source>
</evidence>
<feature type="transmembrane region" description="Helical" evidence="2">
    <location>
        <begin position="36"/>
        <end position="58"/>
    </location>
</feature>
<dbReference type="eggNOG" id="COG0810">
    <property type="taxonomic scope" value="Bacteria"/>
</dbReference>
<organism evidence="3 4">
    <name type="scientific">Anaeromyxobacter dehalogenans (strain 2CP-C)</name>
    <dbReference type="NCBI Taxonomy" id="290397"/>
    <lineage>
        <taxon>Bacteria</taxon>
        <taxon>Pseudomonadati</taxon>
        <taxon>Myxococcota</taxon>
        <taxon>Myxococcia</taxon>
        <taxon>Myxococcales</taxon>
        <taxon>Cystobacterineae</taxon>
        <taxon>Anaeromyxobacteraceae</taxon>
        <taxon>Anaeromyxobacter</taxon>
    </lineage>
</organism>
<dbReference type="Gene3D" id="3.30.1150.10">
    <property type="match status" value="1"/>
</dbReference>
<dbReference type="Proteomes" id="UP000001935">
    <property type="component" value="Chromosome"/>
</dbReference>
<dbReference type="KEGG" id="ade:Adeh_0269"/>
<dbReference type="SUPFAM" id="SSF74653">
    <property type="entry name" value="TolA/TonB C-terminal domain"/>
    <property type="match status" value="1"/>
</dbReference>
<gene>
    <name evidence="3" type="ordered locus">Adeh_0269</name>
</gene>
<evidence type="ECO:0000313" key="4">
    <source>
        <dbReference type="Proteomes" id="UP000001935"/>
    </source>
</evidence>
<sequence length="264" mass="28195">MLLFPADSPVNTSERNVFDEVTKQEGGKNAAKRAGYVFGSTLFQVLLVFAIITASAAIKAKVIDEPVVDVKFVKAVPPPPPPPPAPPPPAARKRPPDEKPRTDLPKPPPPTALLQPKDVQAEMKPPDPNEPPEPEYDYGDAAAGEGVVGGVVGAAPQQSQIEDAPAYATAGYKKPQMAQPNCVQNSVRLPRELMGYISGPITVKFAIGRDGQPSRFEAMTNVPDKRIGDAIWNAVQSCKWIPGADAQGRPTAIWVILPLRFTAG</sequence>
<evidence type="ECO:0000256" key="2">
    <source>
        <dbReference type="SAM" id="Phobius"/>
    </source>
</evidence>
<keyword evidence="2" id="KW-0812">Transmembrane</keyword>
<keyword evidence="2" id="KW-0472">Membrane</keyword>
<dbReference type="HOGENOM" id="CLU_1118354_0_0_7"/>
<proteinExistence type="predicted"/>
<reference evidence="3" key="1">
    <citation type="submission" date="2006-01" db="EMBL/GenBank/DDBJ databases">
        <title>Complete sequence of Anaeromyxobacter dehalogenans 2CP-C.</title>
        <authorList>
            <consortium name="US DOE Joint Genome Institute"/>
            <person name="Copeland A."/>
            <person name="Lucas S."/>
            <person name="Lapidus A."/>
            <person name="Barry K."/>
            <person name="Detter J.C."/>
            <person name="Glavina T."/>
            <person name="Hammon N."/>
            <person name="Israni S."/>
            <person name="Pitluck S."/>
            <person name="Brettin T."/>
            <person name="Bruce D."/>
            <person name="Han C."/>
            <person name="Tapia R."/>
            <person name="Gilna P."/>
            <person name="Kiss H."/>
            <person name="Schmutz J."/>
            <person name="Larimer F."/>
            <person name="Land M."/>
            <person name="Kyrpides N."/>
            <person name="Anderson I."/>
            <person name="Sanford R.A."/>
            <person name="Ritalahti K.M."/>
            <person name="Thomas H.S."/>
            <person name="Kirby J.R."/>
            <person name="Zhulin I.B."/>
            <person name="Loeffler F.E."/>
            <person name="Richardson P."/>
        </authorList>
    </citation>
    <scope>NUCLEOTIDE SEQUENCE</scope>
    <source>
        <strain evidence="3">2CP-C</strain>
    </source>
</reference>
<name>Q2IML4_ANADE</name>
<dbReference type="STRING" id="290397.Adeh_0269"/>
<dbReference type="EMBL" id="CP000251">
    <property type="protein sequence ID" value="ABC80045.1"/>
    <property type="molecule type" value="Genomic_DNA"/>
</dbReference>